<organism evidence="1 2">
    <name type="scientific">Candidatus Magasanikbacteria bacterium GW2011_GWA2_42_32</name>
    <dbReference type="NCBI Taxonomy" id="1619039"/>
    <lineage>
        <taxon>Bacteria</taxon>
        <taxon>Candidatus Magasanikiibacteriota</taxon>
    </lineage>
</organism>
<evidence type="ECO:0000313" key="2">
    <source>
        <dbReference type="Proteomes" id="UP000034837"/>
    </source>
</evidence>
<evidence type="ECO:0000313" key="1">
    <source>
        <dbReference type="EMBL" id="KKS53695.1"/>
    </source>
</evidence>
<dbReference type="EMBL" id="LCDO01000047">
    <property type="protein sequence ID" value="KKS53695.1"/>
    <property type="molecule type" value="Genomic_DNA"/>
</dbReference>
<dbReference type="Pfam" id="PF12686">
    <property type="entry name" value="DUF3800"/>
    <property type="match status" value="1"/>
</dbReference>
<accession>A0A0G0ZYB7</accession>
<evidence type="ECO:0008006" key="3">
    <source>
        <dbReference type="Google" id="ProtNLM"/>
    </source>
</evidence>
<comment type="caution">
    <text evidence="1">The sequence shown here is derived from an EMBL/GenBank/DDBJ whole genome shotgun (WGS) entry which is preliminary data.</text>
</comment>
<dbReference type="Proteomes" id="UP000034837">
    <property type="component" value="Unassembled WGS sequence"/>
</dbReference>
<gene>
    <name evidence="1" type="ORF">UV20_C0047G0006</name>
</gene>
<protein>
    <recommendedName>
        <fullName evidence="3">DUF3800 domain-containing protein</fullName>
    </recommendedName>
</protein>
<dbReference type="AlphaFoldDB" id="A0A0G0ZYB7"/>
<proteinExistence type="predicted"/>
<reference evidence="1 2" key="1">
    <citation type="journal article" date="2015" name="Nature">
        <title>rRNA introns, odd ribosomes, and small enigmatic genomes across a large radiation of phyla.</title>
        <authorList>
            <person name="Brown C.T."/>
            <person name="Hug L.A."/>
            <person name="Thomas B.C."/>
            <person name="Sharon I."/>
            <person name="Castelle C.J."/>
            <person name="Singh A."/>
            <person name="Wilkins M.J."/>
            <person name="Williams K.H."/>
            <person name="Banfield J.F."/>
        </authorList>
    </citation>
    <scope>NUCLEOTIDE SEQUENCE [LARGE SCALE GENOMIC DNA]</scope>
</reference>
<sequence length="134" mass="15431">MSKRDRYVLFIDESGKTKLSDPGDHFLLSGLIINRDLHTALSHYMISLKEKSGISTEENIHAFDLFEDEKRRTRLPAGTLVSSHIVHSRIDTFFERLMSLVEGANIKVMIFRIDKAPYMAKVALIPTRHNHPQR</sequence>
<name>A0A0G0ZYB7_9BACT</name>
<dbReference type="InterPro" id="IPR024524">
    <property type="entry name" value="DUF3800"/>
</dbReference>